<protein>
    <submittedName>
        <fullName evidence="1">Carbon-nitrogen hydrolase family protein</fullName>
    </submittedName>
</protein>
<comment type="caution">
    <text evidence="1">The sequence shown here is derived from an EMBL/GenBank/DDBJ whole genome shotgun (WGS) entry which is preliminary data.</text>
</comment>
<keyword evidence="2" id="KW-1185">Reference proteome</keyword>
<dbReference type="EMBL" id="JAENHL010000007">
    <property type="protein sequence ID" value="MBK1867268.1"/>
    <property type="molecule type" value="Genomic_DNA"/>
</dbReference>
<dbReference type="Proteomes" id="UP000616151">
    <property type="component" value="Unassembled WGS sequence"/>
</dbReference>
<name>A0ACC5R3S3_9HYPH</name>
<organism evidence="1 2">
    <name type="scientific">Taklimakanibacter albus</name>
    <dbReference type="NCBI Taxonomy" id="2800327"/>
    <lineage>
        <taxon>Bacteria</taxon>
        <taxon>Pseudomonadati</taxon>
        <taxon>Pseudomonadota</taxon>
        <taxon>Alphaproteobacteria</taxon>
        <taxon>Hyphomicrobiales</taxon>
        <taxon>Aestuariivirgaceae</taxon>
        <taxon>Taklimakanibacter</taxon>
    </lineage>
</organism>
<evidence type="ECO:0000313" key="2">
    <source>
        <dbReference type="Proteomes" id="UP000616151"/>
    </source>
</evidence>
<keyword evidence="1" id="KW-0378">Hydrolase</keyword>
<reference evidence="1" key="1">
    <citation type="submission" date="2021-01" db="EMBL/GenBank/DDBJ databases">
        <authorList>
            <person name="Sun Q."/>
        </authorList>
    </citation>
    <scope>NUCLEOTIDE SEQUENCE</scope>
    <source>
        <strain evidence="1">YIM B02566</strain>
    </source>
</reference>
<accession>A0ACC5R3S3</accession>
<gene>
    <name evidence="1" type="ORF">JHL16_13010</name>
</gene>
<evidence type="ECO:0000313" key="1">
    <source>
        <dbReference type="EMBL" id="MBK1867268.1"/>
    </source>
</evidence>
<proteinExistence type="predicted"/>
<sequence length="308" mass="33204">MSRSLTIAAAQYPLDALGSFADYEAKLERWVAEAAGQGAELLVFPEYASMELVSLDGPEAGHDLQRSIDAVSKRLPEADRVHDRLARRFGVAIVAASAPERQADGETLNVARFFGPSGRVGRYAKLMMTPWERDPWKIAAGRELTVFDIGPARVGLVICYDIEFPLLSRALAEAGADVILAPSNTESEHGYWRVRTGAMARALENQVYTVHAPTVGPAPFCTAVENNCGAAGIFAPSDEGFPPGGVIALGELNKPQWVTAKVDLDLLKRVRETGGVQTYRHWGEQPGAGSLPRAKLVDLSVHKAEAAE</sequence>